<evidence type="ECO:0000259" key="1">
    <source>
        <dbReference type="Pfam" id="PF05699"/>
    </source>
</evidence>
<name>A0A2N9EWJ3_FAGSY</name>
<dbReference type="InterPro" id="IPR012337">
    <property type="entry name" value="RNaseH-like_sf"/>
</dbReference>
<proteinExistence type="predicted"/>
<dbReference type="AlphaFoldDB" id="A0A2N9EWJ3"/>
<feature type="domain" description="HAT C-terminal dimerisation" evidence="1">
    <location>
        <begin position="300"/>
        <end position="358"/>
    </location>
</feature>
<dbReference type="GO" id="GO:0046983">
    <property type="term" value="F:protein dimerization activity"/>
    <property type="evidence" value="ECO:0007669"/>
    <property type="project" value="InterPro"/>
</dbReference>
<dbReference type="EMBL" id="OIVN01000371">
    <property type="protein sequence ID" value="SPC79183.1"/>
    <property type="molecule type" value="Genomic_DNA"/>
</dbReference>
<sequence length="382" mass="43360">MPRLLLELDRQDRSRQDVGKQARGDTFVKTGFKLWHKKDKLRTHVGGLAFRGHDESLDSSAKGNFLELLQYLADHNESINEVVQSAPKNNKLTHHNIQKDIVNAAACETTNAIIKDLGNEFFSVLVDESRDTSIKEQMAVVLRYVDKKGNVTERFLGIVHVADTTALSLKVAVESLFSKHGLSLSRLRGQGYDGASNMQALDMGELRSGQGLNQETNLKRAGDTRWGSHYGTIINLILMFSASVQVLEIILEDGTSYEQKDLIALDIQLQNYIVDMQSNDMFLELNGIDELARKMVETQKDVTYPLVYLLEKLVLTLPVTTATVERSFSAMKYMKNVLRNRMGDQWMNDCLVTYIESDVFDSIDNEAIMQRYQTMKTRRRIL</sequence>
<accession>A0A2N9EWJ3</accession>
<evidence type="ECO:0000313" key="3">
    <source>
        <dbReference type="EMBL" id="SPC79183.1"/>
    </source>
</evidence>
<dbReference type="Pfam" id="PF05699">
    <property type="entry name" value="Dimer_Tnp_hAT"/>
    <property type="match status" value="1"/>
</dbReference>
<dbReference type="PANTHER" id="PTHR11697">
    <property type="entry name" value="GENERAL TRANSCRIPTION FACTOR 2-RELATED ZINC FINGER PROTEIN"/>
    <property type="match status" value="1"/>
</dbReference>
<feature type="domain" description="DUF4371" evidence="2">
    <location>
        <begin position="47"/>
        <end position="199"/>
    </location>
</feature>
<organism evidence="3">
    <name type="scientific">Fagus sylvatica</name>
    <name type="common">Beechnut</name>
    <dbReference type="NCBI Taxonomy" id="28930"/>
    <lineage>
        <taxon>Eukaryota</taxon>
        <taxon>Viridiplantae</taxon>
        <taxon>Streptophyta</taxon>
        <taxon>Embryophyta</taxon>
        <taxon>Tracheophyta</taxon>
        <taxon>Spermatophyta</taxon>
        <taxon>Magnoliopsida</taxon>
        <taxon>eudicotyledons</taxon>
        <taxon>Gunneridae</taxon>
        <taxon>Pentapetalae</taxon>
        <taxon>rosids</taxon>
        <taxon>fabids</taxon>
        <taxon>Fagales</taxon>
        <taxon>Fagaceae</taxon>
        <taxon>Fagus</taxon>
    </lineage>
</organism>
<protein>
    <recommendedName>
        <fullName evidence="4">HAT C-terminal dimerisation domain-containing protein</fullName>
    </recommendedName>
</protein>
<dbReference type="Pfam" id="PF14291">
    <property type="entry name" value="DUF4371"/>
    <property type="match status" value="1"/>
</dbReference>
<dbReference type="PANTHER" id="PTHR11697:SF230">
    <property type="entry name" value="ZINC FINGER, MYM DOMAIN CONTAINING 1"/>
    <property type="match status" value="1"/>
</dbReference>
<dbReference type="InterPro" id="IPR025398">
    <property type="entry name" value="DUF4371"/>
</dbReference>
<evidence type="ECO:0008006" key="4">
    <source>
        <dbReference type="Google" id="ProtNLM"/>
    </source>
</evidence>
<dbReference type="InterPro" id="IPR008906">
    <property type="entry name" value="HATC_C_dom"/>
</dbReference>
<gene>
    <name evidence="3" type="ORF">FSB_LOCUS7065</name>
</gene>
<dbReference type="SUPFAM" id="SSF53098">
    <property type="entry name" value="Ribonuclease H-like"/>
    <property type="match status" value="1"/>
</dbReference>
<evidence type="ECO:0000259" key="2">
    <source>
        <dbReference type="Pfam" id="PF14291"/>
    </source>
</evidence>
<dbReference type="InterPro" id="IPR055298">
    <property type="entry name" value="AtLOH3-like"/>
</dbReference>
<reference evidence="3" key="1">
    <citation type="submission" date="2018-02" db="EMBL/GenBank/DDBJ databases">
        <authorList>
            <person name="Cohen D.B."/>
            <person name="Kent A.D."/>
        </authorList>
    </citation>
    <scope>NUCLEOTIDE SEQUENCE</scope>
</reference>